<dbReference type="FunCoup" id="A0A162UI71">
    <property type="interactions" value="60"/>
</dbReference>
<dbReference type="GO" id="GO:0030681">
    <property type="term" value="C:multimeric ribonuclease P complex"/>
    <property type="evidence" value="ECO:0007669"/>
    <property type="project" value="TreeGrafter"/>
</dbReference>
<keyword evidence="2" id="KW-1185">Reference proteome</keyword>
<accession>A0A162UI71</accession>
<proteinExistence type="predicted"/>
<dbReference type="GO" id="GO:0000447">
    <property type="term" value="P:endonucleolytic cleavage in ITS1 to separate SSU-rRNA from 5.8S rRNA and LSU-rRNA from tricistronic rRNA transcript (SSU-rRNA, 5.8S rRNA, LSU-rRNA)"/>
    <property type="evidence" value="ECO:0007669"/>
    <property type="project" value="TreeGrafter"/>
</dbReference>
<dbReference type="AlphaFoldDB" id="A0A162UI71"/>
<dbReference type="GO" id="GO:0004526">
    <property type="term" value="F:ribonuclease P activity"/>
    <property type="evidence" value="ECO:0007669"/>
    <property type="project" value="TreeGrafter"/>
</dbReference>
<dbReference type="PANTHER" id="PTHR15396">
    <property type="entry name" value="RIBONUCLEASE P PROTEIN SUBUNIT P40"/>
    <property type="match status" value="1"/>
</dbReference>
<dbReference type="GO" id="GO:0000172">
    <property type="term" value="C:ribonuclease MRP complex"/>
    <property type="evidence" value="ECO:0007669"/>
    <property type="project" value="TreeGrafter"/>
</dbReference>
<evidence type="ECO:0000313" key="1">
    <source>
        <dbReference type="EMBL" id="OAD75403.1"/>
    </source>
</evidence>
<name>A0A162UI71_PHYB8</name>
<dbReference type="GO" id="GO:0000171">
    <property type="term" value="F:ribonuclease MRP activity"/>
    <property type="evidence" value="ECO:0007669"/>
    <property type="project" value="TreeGrafter"/>
</dbReference>
<dbReference type="GeneID" id="28996361"/>
<protein>
    <submittedName>
        <fullName evidence="1">Uncharacterized protein</fullName>
    </submittedName>
</protein>
<gene>
    <name evidence="1" type="ORF">PHYBLDRAFT_166649</name>
</gene>
<dbReference type="PANTHER" id="PTHR15396:SF1">
    <property type="entry name" value="RIBONUCLEASE P PROTEIN SUBUNIT P40"/>
    <property type="match status" value="1"/>
</dbReference>
<dbReference type="EMBL" id="KV440977">
    <property type="protein sequence ID" value="OAD75403.1"/>
    <property type="molecule type" value="Genomic_DNA"/>
</dbReference>
<dbReference type="Proteomes" id="UP000077315">
    <property type="component" value="Unassembled WGS sequence"/>
</dbReference>
<organism evidence="1 2">
    <name type="scientific">Phycomyces blakesleeanus (strain ATCC 8743b / DSM 1359 / FGSC 10004 / NBRC 33097 / NRRL 1555)</name>
    <dbReference type="NCBI Taxonomy" id="763407"/>
    <lineage>
        <taxon>Eukaryota</taxon>
        <taxon>Fungi</taxon>
        <taxon>Fungi incertae sedis</taxon>
        <taxon>Mucoromycota</taxon>
        <taxon>Mucoromycotina</taxon>
        <taxon>Mucoromycetes</taxon>
        <taxon>Mucorales</taxon>
        <taxon>Phycomycetaceae</taxon>
        <taxon>Phycomyces</taxon>
    </lineage>
</organism>
<dbReference type="STRING" id="763407.A0A162UI71"/>
<evidence type="ECO:0000313" key="2">
    <source>
        <dbReference type="Proteomes" id="UP000077315"/>
    </source>
</evidence>
<dbReference type="VEuPathDB" id="FungiDB:PHYBLDRAFT_166649"/>
<dbReference type="Pfam" id="PF08584">
    <property type="entry name" value="Ribonuc_P_40"/>
    <property type="match status" value="1"/>
</dbReference>
<reference evidence="2" key="1">
    <citation type="submission" date="2015-06" db="EMBL/GenBank/DDBJ databases">
        <title>Expansion of signal transduction pathways in fungi by whole-genome duplication.</title>
        <authorList>
            <consortium name="DOE Joint Genome Institute"/>
            <person name="Corrochano L.M."/>
            <person name="Kuo A."/>
            <person name="Marcet-Houben M."/>
            <person name="Polaino S."/>
            <person name="Salamov A."/>
            <person name="Villalobos J.M."/>
            <person name="Alvarez M.I."/>
            <person name="Avalos J."/>
            <person name="Benito E.P."/>
            <person name="Benoit I."/>
            <person name="Burger G."/>
            <person name="Camino L.P."/>
            <person name="Canovas D."/>
            <person name="Cerda-Olmedo E."/>
            <person name="Cheng J.-F."/>
            <person name="Dominguez A."/>
            <person name="Elias M."/>
            <person name="Eslava A.P."/>
            <person name="Glaser F."/>
            <person name="Grimwood J."/>
            <person name="Gutierrez G."/>
            <person name="Heitman J."/>
            <person name="Henrissat B."/>
            <person name="Iturriaga E.A."/>
            <person name="Lang B.F."/>
            <person name="Lavin J.L."/>
            <person name="Lee S."/>
            <person name="Li W."/>
            <person name="Lindquist E."/>
            <person name="Lopez-Garcia S."/>
            <person name="Luque E.M."/>
            <person name="Marcos A.T."/>
            <person name="Martin J."/>
            <person name="McCluskey K."/>
            <person name="Medina H.R."/>
            <person name="Miralles-Duran A."/>
            <person name="Miyazaki A."/>
            <person name="Munoz-Torres E."/>
            <person name="Oguiza J.A."/>
            <person name="Ohm R."/>
            <person name="Olmedo M."/>
            <person name="Orejas M."/>
            <person name="Ortiz-Castellanos L."/>
            <person name="Pisabarro A.G."/>
            <person name="Rodriguez-Romero J."/>
            <person name="Ruiz-Herrera J."/>
            <person name="Ruiz-Vazquez R."/>
            <person name="Sanz C."/>
            <person name="Schackwitz W."/>
            <person name="Schmutz J."/>
            <person name="Shahriari M."/>
            <person name="Shelest E."/>
            <person name="Silva-Franco F."/>
            <person name="Soanes D."/>
            <person name="Syed K."/>
            <person name="Tagua V.G."/>
            <person name="Talbot N.J."/>
            <person name="Thon M."/>
            <person name="De vries R.P."/>
            <person name="Wiebenga A."/>
            <person name="Yadav J.S."/>
            <person name="Braun E.L."/>
            <person name="Baker S."/>
            <person name="Garre V."/>
            <person name="Horwitz B."/>
            <person name="Torres-Martinez S."/>
            <person name="Idnurm A."/>
            <person name="Herrera-Estrella A."/>
            <person name="Gabaldon T."/>
            <person name="Grigoriev I.V."/>
        </authorList>
    </citation>
    <scope>NUCLEOTIDE SEQUENCE [LARGE SCALE GENOMIC DNA]</scope>
    <source>
        <strain evidence="2">NRRL 1555(-)</strain>
    </source>
</reference>
<dbReference type="OrthoDB" id="63112at2759"/>
<dbReference type="RefSeq" id="XP_018293443.1">
    <property type="nucleotide sequence ID" value="XM_018435455.1"/>
</dbReference>
<dbReference type="InParanoid" id="A0A162UI71"/>
<sequence length="373" mass="42205">MSRKTYLPELPDLDSAADLAYVDLDTNTLPIDNHPFNHQVAIFLPACSLERAQAHLNQDLGWFYQIDIKLSTLLDPTFMKTYVQSGHKSLVLHSVDTHLDSDDVIVLDLNGTLVMNLTKSTHEMFGIQARKQTRADMKRQRYVVRIDLGDPKLVPGTKMYERLLWCLESTFTNPIKMLAASVDKVTGSALDIEWPAGVSYRRLENSAHIEDISGITIPSFDNLRPAACTSEKMWEQKSIDAVEWLGLVHLKAKRLSSNDKPDPFVSTYRAPVPNAAHQHGVLVTWKGFILPALISSILSALRKLMSVKVTENWTSLTVWGFHDSPFGWDNMQHYYFVGGENDYTLLLLPKTDEESSQKMAISYKMYGSHHVIQ</sequence>
<dbReference type="GO" id="GO:0001682">
    <property type="term" value="P:tRNA 5'-leader removal"/>
    <property type="evidence" value="ECO:0007669"/>
    <property type="project" value="InterPro"/>
</dbReference>
<dbReference type="InterPro" id="IPR013893">
    <property type="entry name" value="RNase_P_Rpp40"/>
</dbReference>